<dbReference type="FunFam" id="3.40.50.150:FF:000331">
    <property type="entry name" value="Macrocin O-methyltransferase"/>
    <property type="match status" value="1"/>
</dbReference>
<evidence type="ECO:0000313" key="12">
    <source>
        <dbReference type="Proteomes" id="UP000503640"/>
    </source>
</evidence>
<evidence type="ECO:0000256" key="2">
    <source>
        <dbReference type="ARBA" id="ARBA00022603"/>
    </source>
</evidence>
<dbReference type="AlphaFoldDB" id="A0A7I9VNG0"/>
<dbReference type="InterPro" id="IPR013785">
    <property type="entry name" value="Aldolase_TIM"/>
</dbReference>
<dbReference type="InterPro" id="IPR029063">
    <property type="entry name" value="SAM-dependent_MTases_sf"/>
</dbReference>
<evidence type="ECO:0000256" key="1">
    <source>
        <dbReference type="ARBA" id="ARBA00001966"/>
    </source>
</evidence>
<dbReference type="GO" id="GO:0051536">
    <property type="term" value="F:iron-sulfur cluster binding"/>
    <property type="evidence" value="ECO:0007669"/>
    <property type="project" value="UniProtKB-KW"/>
</dbReference>
<protein>
    <recommendedName>
        <fullName evidence="10">Radical SAM core domain-containing protein</fullName>
    </recommendedName>
</protein>
<dbReference type="RefSeq" id="WP_176066018.1">
    <property type="nucleotide sequence ID" value="NZ_BJTG01000006.1"/>
</dbReference>
<dbReference type="CDD" id="cd01335">
    <property type="entry name" value="Radical_SAM"/>
    <property type="match status" value="1"/>
</dbReference>
<feature type="domain" description="Radical SAM core" evidence="10">
    <location>
        <begin position="23"/>
        <end position="157"/>
    </location>
</feature>
<keyword evidence="12" id="KW-1185">Reference proteome</keyword>
<comment type="similarity">
    <text evidence="9">Belongs to the methyltransferase TylF/MycF family.</text>
</comment>
<gene>
    <name evidence="11" type="ORF">AMYX_26870</name>
</gene>
<dbReference type="PANTHER" id="PTHR40036">
    <property type="entry name" value="MACROCIN O-METHYLTRANSFERASE"/>
    <property type="match status" value="1"/>
</dbReference>
<keyword evidence="3" id="KW-0808">Transferase</keyword>
<keyword evidence="6" id="KW-0460">Magnesium</keyword>
<dbReference type="InterPro" id="IPR058240">
    <property type="entry name" value="rSAM_sf"/>
</dbReference>
<dbReference type="Gene3D" id="3.20.20.70">
    <property type="entry name" value="Aldolase class I"/>
    <property type="match status" value="1"/>
</dbReference>
<evidence type="ECO:0000256" key="6">
    <source>
        <dbReference type="ARBA" id="ARBA00022842"/>
    </source>
</evidence>
<name>A0A7I9VNG0_9BACT</name>
<comment type="cofactor">
    <cofactor evidence="1">
        <name>[4Fe-4S] cluster</name>
        <dbReference type="ChEBI" id="CHEBI:49883"/>
    </cofactor>
</comment>
<evidence type="ECO:0000259" key="10">
    <source>
        <dbReference type="Pfam" id="PF04055"/>
    </source>
</evidence>
<dbReference type="SUPFAM" id="SSF102114">
    <property type="entry name" value="Radical SAM enzymes"/>
    <property type="match status" value="1"/>
</dbReference>
<evidence type="ECO:0000256" key="7">
    <source>
        <dbReference type="ARBA" id="ARBA00023004"/>
    </source>
</evidence>
<evidence type="ECO:0000256" key="4">
    <source>
        <dbReference type="ARBA" id="ARBA00022691"/>
    </source>
</evidence>
<dbReference type="SUPFAM" id="SSF53335">
    <property type="entry name" value="S-adenosyl-L-methionine-dependent methyltransferases"/>
    <property type="match status" value="1"/>
</dbReference>
<dbReference type="GO" id="GO:0046872">
    <property type="term" value="F:metal ion binding"/>
    <property type="evidence" value="ECO:0007669"/>
    <property type="project" value="UniProtKB-KW"/>
</dbReference>
<dbReference type="SFLD" id="SFLDS00029">
    <property type="entry name" value="Radical_SAM"/>
    <property type="match status" value="1"/>
</dbReference>
<dbReference type="GO" id="GO:0008168">
    <property type="term" value="F:methyltransferase activity"/>
    <property type="evidence" value="ECO:0007669"/>
    <property type="project" value="UniProtKB-KW"/>
</dbReference>
<comment type="caution">
    <text evidence="11">The sequence shown here is derived from an EMBL/GenBank/DDBJ whole genome shotgun (WGS) entry which is preliminary data.</text>
</comment>
<organism evidence="11 12">
    <name type="scientific">Anaeromyxobacter diazotrophicus</name>
    <dbReference type="NCBI Taxonomy" id="2590199"/>
    <lineage>
        <taxon>Bacteria</taxon>
        <taxon>Pseudomonadati</taxon>
        <taxon>Myxococcota</taxon>
        <taxon>Myxococcia</taxon>
        <taxon>Myxococcales</taxon>
        <taxon>Cystobacterineae</taxon>
        <taxon>Anaeromyxobacteraceae</taxon>
        <taxon>Anaeromyxobacter</taxon>
    </lineage>
</organism>
<sequence>MSHPTGGEVAWRPDPLDVSIDIVGACNLACPACGHGNSPGANRSMGAMGLELFERILDKVEREAAPARPRIHLFNWGEPLLHPQAPEFIRRVKARGLCCRLSSNLVRPRDLRGVVAARPDWLRVSVSGFTQPVYGQTHRGGDVERVKENMRLLRSYMDELGAPIAVEVNYHVYRHNCGPEYTAMQAFARELGFHFEPIWSVAGSADKVLAWLEHGVPESDRPHVERLVHRPEESRDISNRYRHLLSPGECALRNSVLINSDGSVDLCCAVYDVPPVAESFLETTAEDLQAAKRRAPICERCMEQGLHLTYLYAGKAERDARGLAILAAEQVAGTHASVVTREETMSTTLPVERRQDSVEAARGGAKATEADELLPAGAGVERTARSVAGGLTAVRARYLDLMKRCILNLIYEDDDMLRKQSFSAAMRRDGQDWPAVAHSMIGQRRMDNVQACVEDVIRRGVPGDLIETGVWRGGTTILMRSILEAYGVSDRRVWVADSFAGLPEPDAEKYPHDAGDTFHTYPELAISVEKVQENFARYGLLDDQVRFLEGWFKDTLPTAPIERIAVARLDGDMYESTMDALQALYPKLSIGGYLIVDDYGAVPGCKEAVDGYRRAHAITEPIERADWTGVYWRRER</sequence>
<keyword evidence="8" id="KW-0411">Iron-sulfur</keyword>
<evidence type="ECO:0000256" key="5">
    <source>
        <dbReference type="ARBA" id="ARBA00022723"/>
    </source>
</evidence>
<dbReference type="InterPro" id="IPR007197">
    <property type="entry name" value="rSAM"/>
</dbReference>
<keyword evidence="5" id="KW-0479">Metal-binding</keyword>
<evidence type="ECO:0000256" key="3">
    <source>
        <dbReference type="ARBA" id="ARBA00022679"/>
    </source>
</evidence>
<dbReference type="GO" id="GO:0032259">
    <property type="term" value="P:methylation"/>
    <property type="evidence" value="ECO:0007669"/>
    <property type="project" value="UniProtKB-KW"/>
</dbReference>
<keyword evidence="4" id="KW-0949">S-adenosyl-L-methionine</keyword>
<keyword evidence="2" id="KW-0489">Methyltransferase</keyword>
<dbReference type="Proteomes" id="UP000503640">
    <property type="component" value="Unassembled WGS sequence"/>
</dbReference>
<accession>A0A7I9VNG0</accession>
<reference evidence="12" key="1">
    <citation type="journal article" date="2020" name="Appl. Environ. Microbiol.">
        <title>Diazotrophic Anaeromyxobacter Isolates from Soils.</title>
        <authorList>
            <person name="Masuda Y."/>
            <person name="Yamanaka H."/>
            <person name="Xu Z.X."/>
            <person name="Shiratori Y."/>
            <person name="Aono T."/>
            <person name="Amachi S."/>
            <person name="Senoo K."/>
            <person name="Itoh H."/>
        </authorList>
    </citation>
    <scope>NUCLEOTIDE SEQUENCE [LARGE SCALE GENOMIC DNA]</scope>
    <source>
        <strain evidence="12">R267</strain>
    </source>
</reference>
<dbReference type="EMBL" id="BJTG01000006">
    <property type="protein sequence ID" value="GEJ57946.1"/>
    <property type="molecule type" value="Genomic_DNA"/>
</dbReference>
<evidence type="ECO:0000256" key="9">
    <source>
        <dbReference type="ARBA" id="ARBA00060900"/>
    </source>
</evidence>
<evidence type="ECO:0000313" key="11">
    <source>
        <dbReference type="EMBL" id="GEJ57946.1"/>
    </source>
</evidence>
<dbReference type="InterPro" id="IPR008884">
    <property type="entry name" value="TylF_MeTrfase"/>
</dbReference>
<dbReference type="SFLD" id="SFLDG01067">
    <property type="entry name" value="SPASM/twitch_domain_containing"/>
    <property type="match status" value="1"/>
</dbReference>
<dbReference type="Gene3D" id="3.40.50.150">
    <property type="entry name" value="Vaccinia Virus protein VP39"/>
    <property type="match status" value="1"/>
</dbReference>
<proteinExistence type="inferred from homology"/>
<dbReference type="Pfam" id="PF04055">
    <property type="entry name" value="Radical_SAM"/>
    <property type="match status" value="1"/>
</dbReference>
<dbReference type="PANTHER" id="PTHR40036:SF1">
    <property type="entry name" value="MACROCIN O-METHYLTRANSFERASE"/>
    <property type="match status" value="1"/>
</dbReference>
<evidence type="ECO:0000256" key="8">
    <source>
        <dbReference type="ARBA" id="ARBA00023014"/>
    </source>
</evidence>
<dbReference type="Pfam" id="PF05711">
    <property type="entry name" value="TylF"/>
    <property type="match status" value="1"/>
</dbReference>
<keyword evidence="7" id="KW-0408">Iron</keyword>